<proteinExistence type="inferred from homology"/>
<protein>
    <recommendedName>
        <fullName evidence="7">Large ribosomal subunit protein uL23m</fullName>
    </recommendedName>
    <alternativeName>
        <fullName evidence="8">39S ribosomal protein L23, mitochondrial</fullName>
    </alternativeName>
</protein>
<sequence length="150" mass="17923">MSTRWYPIFRRGNPQLRIFLPNFFMKLVKPENPQPKNVVTFIVSTEMTKYDVRNYLEKIYKVPVVNVATHNRLGATKMCDKGYVVKDEDYKIAYVTLPKDLEFQFPNLFPKDAEEQQDKDLEELQSLQEQQKKEMEKHWDRQGTPTWFGI</sequence>
<name>A0A7R9FP25_9CRUS</name>
<dbReference type="Proteomes" id="UP000677054">
    <property type="component" value="Unassembled WGS sequence"/>
</dbReference>
<comment type="similarity">
    <text evidence="2">Belongs to the universal ribosomal protein uL23 family.</text>
</comment>
<evidence type="ECO:0000313" key="10">
    <source>
        <dbReference type="EMBL" id="CAD7249791.1"/>
    </source>
</evidence>
<dbReference type="Gene3D" id="3.30.70.330">
    <property type="match status" value="1"/>
</dbReference>
<gene>
    <name evidence="10" type="ORF">DSTB1V02_LOCUS9578</name>
</gene>
<reference evidence="10" key="1">
    <citation type="submission" date="2020-11" db="EMBL/GenBank/DDBJ databases">
        <authorList>
            <person name="Tran Van P."/>
        </authorList>
    </citation>
    <scope>NUCLEOTIDE SEQUENCE</scope>
</reference>
<dbReference type="SUPFAM" id="SSF54189">
    <property type="entry name" value="Ribosomal proteins S24e, L23 and L15e"/>
    <property type="match status" value="1"/>
</dbReference>
<accession>A0A7R9FP25</accession>
<dbReference type="PANTHER" id="PTHR12059">
    <property type="entry name" value="RIBOSOMAL PROTEIN L23-RELATED"/>
    <property type="match status" value="1"/>
</dbReference>
<feature type="region of interest" description="Disordered" evidence="9">
    <location>
        <begin position="128"/>
        <end position="150"/>
    </location>
</feature>
<evidence type="ECO:0000256" key="3">
    <source>
        <dbReference type="ARBA" id="ARBA00022980"/>
    </source>
</evidence>
<keyword evidence="3" id="KW-0689">Ribosomal protein</keyword>
<dbReference type="EMBL" id="CAJPEV010002489">
    <property type="protein sequence ID" value="CAG0897081.1"/>
    <property type="molecule type" value="Genomic_DNA"/>
</dbReference>
<keyword evidence="11" id="KW-1185">Reference proteome</keyword>
<dbReference type="GO" id="GO:0005762">
    <property type="term" value="C:mitochondrial large ribosomal subunit"/>
    <property type="evidence" value="ECO:0007669"/>
    <property type="project" value="TreeGrafter"/>
</dbReference>
<dbReference type="OrthoDB" id="275582at2759"/>
<dbReference type="GO" id="GO:0032543">
    <property type="term" value="P:mitochondrial translation"/>
    <property type="evidence" value="ECO:0007669"/>
    <property type="project" value="TreeGrafter"/>
</dbReference>
<dbReference type="AlphaFoldDB" id="A0A7R9FP25"/>
<evidence type="ECO:0000256" key="9">
    <source>
        <dbReference type="SAM" id="MobiDB-lite"/>
    </source>
</evidence>
<evidence type="ECO:0000256" key="8">
    <source>
        <dbReference type="ARBA" id="ARBA00041375"/>
    </source>
</evidence>
<dbReference type="InterPro" id="IPR013025">
    <property type="entry name" value="Ribosomal_uL23-like"/>
</dbReference>
<keyword evidence="5" id="KW-0687">Ribonucleoprotein</keyword>
<dbReference type="GO" id="GO:0003735">
    <property type="term" value="F:structural constituent of ribosome"/>
    <property type="evidence" value="ECO:0007669"/>
    <property type="project" value="InterPro"/>
</dbReference>
<dbReference type="Pfam" id="PF00276">
    <property type="entry name" value="Ribosomal_L23"/>
    <property type="match status" value="1"/>
</dbReference>
<organism evidence="10">
    <name type="scientific">Darwinula stevensoni</name>
    <dbReference type="NCBI Taxonomy" id="69355"/>
    <lineage>
        <taxon>Eukaryota</taxon>
        <taxon>Metazoa</taxon>
        <taxon>Ecdysozoa</taxon>
        <taxon>Arthropoda</taxon>
        <taxon>Crustacea</taxon>
        <taxon>Oligostraca</taxon>
        <taxon>Ostracoda</taxon>
        <taxon>Podocopa</taxon>
        <taxon>Podocopida</taxon>
        <taxon>Darwinulocopina</taxon>
        <taxon>Darwinuloidea</taxon>
        <taxon>Darwinulidae</taxon>
        <taxon>Darwinula</taxon>
    </lineage>
</organism>
<evidence type="ECO:0000256" key="1">
    <source>
        <dbReference type="ARBA" id="ARBA00004173"/>
    </source>
</evidence>
<evidence type="ECO:0000256" key="6">
    <source>
        <dbReference type="ARBA" id="ARBA00038782"/>
    </source>
</evidence>
<comment type="subcellular location">
    <subcellularLocation>
        <location evidence="1">Mitochondrion</location>
    </subcellularLocation>
</comment>
<evidence type="ECO:0000256" key="5">
    <source>
        <dbReference type="ARBA" id="ARBA00023274"/>
    </source>
</evidence>
<evidence type="ECO:0000256" key="4">
    <source>
        <dbReference type="ARBA" id="ARBA00023128"/>
    </source>
</evidence>
<dbReference type="FunFam" id="3.30.70.330:FF:000284">
    <property type="entry name" value="39S ribosomal protein L23, mitochondrial"/>
    <property type="match status" value="1"/>
</dbReference>
<keyword evidence="4" id="KW-0496">Mitochondrion</keyword>
<dbReference type="InterPro" id="IPR012677">
    <property type="entry name" value="Nucleotide-bd_a/b_plait_sf"/>
</dbReference>
<dbReference type="InterPro" id="IPR012678">
    <property type="entry name" value="Ribosomal_uL23/eL15/eS24_sf"/>
</dbReference>
<evidence type="ECO:0000256" key="7">
    <source>
        <dbReference type="ARBA" id="ARBA00039977"/>
    </source>
</evidence>
<evidence type="ECO:0000313" key="11">
    <source>
        <dbReference type="Proteomes" id="UP000677054"/>
    </source>
</evidence>
<dbReference type="EMBL" id="LR902006">
    <property type="protein sequence ID" value="CAD7249791.1"/>
    <property type="molecule type" value="Genomic_DNA"/>
</dbReference>
<feature type="compositionally biased region" description="Basic and acidic residues" evidence="9">
    <location>
        <begin position="130"/>
        <end position="141"/>
    </location>
</feature>
<dbReference type="PANTHER" id="PTHR12059:SF5">
    <property type="entry name" value="LARGE RIBOSOMAL SUBUNIT PROTEIN UL23M"/>
    <property type="match status" value="1"/>
</dbReference>
<evidence type="ECO:0000256" key="2">
    <source>
        <dbReference type="ARBA" id="ARBA00006700"/>
    </source>
</evidence>
<comment type="subunit">
    <text evidence="6">Component of the mitochondrial ribosome large subunit (39S) which comprises a 16S rRNA and about 50 distinct proteins.</text>
</comment>